<organism evidence="1 2">
    <name type="scientific">Peltaster fructicola</name>
    <dbReference type="NCBI Taxonomy" id="286661"/>
    <lineage>
        <taxon>Eukaryota</taxon>
        <taxon>Fungi</taxon>
        <taxon>Dikarya</taxon>
        <taxon>Ascomycota</taxon>
        <taxon>Pezizomycotina</taxon>
        <taxon>Dothideomycetes</taxon>
        <taxon>Dothideomycetes incertae sedis</taxon>
        <taxon>Peltaster</taxon>
    </lineage>
</organism>
<gene>
    <name evidence="1" type="ORF">AMS68_002055</name>
</gene>
<protein>
    <submittedName>
        <fullName evidence="1">Uncharacterized protein</fullName>
    </submittedName>
</protein>
<reference evidence="1 2" key="1">
    <citation type="journal article" date="2016" name="Sci. Rep.">
        <title>Peltaster fructicola genome reveals evolution from an invasive phytopathogen to an ectophytic parasite.</title>
        <authorList>
            <person name="Xu C."/>
            <person name="Chen H."/>
            <person name="Gleason M.L."/>
            <person name="Xu J.R."/>
            <person name="Liu H."/>
            <person name="Zhang R."/>
            <person name="Sun G."/>
        </authorList>
    </citation>
    <scope>NUCLEOTIDE SEQUENCE [LARGE SCALE GENOMIC DNA]</scope>
    <source>
        <strain evidence="1 2">LNHT1506</strain>
    </source>
</reference>
<dbReference type="InterPro" id="IPR026825">
    <property type="entry name" value="Vac14"/>
</dbReference>
<evidence type="ECO:0000313" key="1">
    <source>
        <dbReference type="EMBL" id="QIW96537.1"/>
    </source>
</evidence>
<dbReference type="PANTHER" id="PTHR16023:SF0">
    <property type="entry name" value="PROTEIN VAC14 HOMOLOG"/>
    <property type="match status" value="1"/>
</dbReference>
<dbReference type="GO" id="GO:0000329">
    <property type="term" value="C:fungal-type vacuole membrane"/>
    <property type="evidence" value="ECO:0007669"/>
    <property type="project" value="TreeGrafter"/>
</dbReference>
<sequence>MDTTVSRALQDKLYDKRKAGALELESIIRTALQEGNHDKIGRIVRQLCHDYAYAVHQPHARNGGLIGLAAAAIALGS</sequence>
<name>A0A6H0XPH9_9PEZI</name>
<proteinExistence type="predicted"/>
<evidence type="ECO:0000313" key="2">
    <source>
        <dbReference type="Proteomes" id="UP000503462"/>
    </source>
</evidence>
<dbReference type="GO" id="GO:0006661">
    <property type="term" value="P:phosphatidylinositol biosynthetic process"/>
    <property type="evidence" value="ECO:0007669"/>
    <property type="project" value="InterPro"/>
</dbReference>
<accession>A0A6H0XPH9</accession>
<dbReference type="OrthoDB" id="5574975at2759"/>
<dbReference type="GO" id="GO:0010008">
    <property type="term" value="C:endosome membrane"/>
    <property type="evidence" value="ECO:0007669"/>
    <property type="project" value="TreeGrafter"/>
</dbReference>
<keyword evidence="2" id="KW-1185">Reference proteome</keyword>
<dbReference type="GO" id="GO:0070772">
    <property type="term" value="C:PAS complex"/>
    <property type="evidence" value="ECO:0007669"/>
    <property type="project" value="InterPro"/>
</dbReference>
<dbReference type="PANTHER" id="PTHR16023">
    <property type="entry name" value="TAX1 BINDING PROTEIN-RELATED"/>
    <property type="match status" value="1"/>
</dbReference>
<dbReference type="EMBL" id="CP051139">
    <property type="protein sequence ID" value="QIW96537.1"/>
    <property type="molecule type" value="Genomic_DNA"/>
</dbReference>
<dbReference type="Proteomes" id="UP000503462">
    <property type="component" value="Chromosome 1"/>
</dbReference>
<dbReference type="AlphaFoldDB" id="A0A6H0XPH9"/>